<gene>
    <name evidence="1" type="primary">mpaB</name>
    <name evidence="1" type="ORF">ABWK59_08420</name>
</gene>
<dbReference type="EMBL" id="CP159872">
    <property type="protein sequence ID" value="XCM78949.1"/>
    <property type="molecule type" value="Genomic_DNA"/>
</dbReference>
<dbReference type="KEGG" id="kcm:ABWK59_08420"/>
<accession>A0AAU8JV00</accession>
<evidence type="ECO:0000313" key="1">
    <source>
        <dbReference type="EMBL" id="XCM78949.1"/>
    </source>
</evidence>
<proteinExistence type="predicted"/>
<reference evidence="1" key="1">
    <citation type="submission" date="2024-06" db="EMBL/GenBank/DDBJ databases">
        <title>The genome sequences of Kitasatospora sp. strain HUAS MG31.</title>
        <authorList>
            <person name="Mo P."/>
        </authorList>
    </citation>
    <scope>NUCLEOTIDE SEQUENCE</scope>
    <source>
        <strain evidence="1">HUAS MG31</strain>
    </source>
</reference>
<dbReference type="RefSeq" id="WP_354639238.1">
    <property type="nucleotide sequence ID" value="NZ_CP159872.1"/>
</dbReference>
<organism evidence="1">
    <name type="scientific">Kitasatospora camelliae</name>
    <dbReference type="NCBI Taxonomy" id="3156397"/>
    <lineage>
        <taxon>Bacteria</taxon>
        <taxon>Bacillati</taxon>
        <taxon>Actinomycetota</taxon>
        <taxon>Actinomycetes</taxon>
        <taxon>Kitasatosporales</taxon>
        <taxon>Streptomycetaceae</taxon>
        <taxon>Kitasatospora</taxon>
    </lineage>
</organism>
<protein>
    <submittedName>
        <fullName evidence="1">Daptide biosynthesis RiPP recognition protein</fullName>
    </submittedName>
</protein>
<dbReference type="InterPro" id="IPR049693">
    <property type="entry name" value="Daptide_RRE"/>
</dbReference>
<name>A0AAU8JV00_9ACTN</name>
<dbReference type="AlphaFoldDB" id="A0AAU8JV00"/>
<sequence>MSGEMRDLMAWATGSRGPGRVIVLEDSRHVGEVQDMLGAESADGRRHRIFAPGDRMDLGENVTGYGGSFRECDAEASLGDDFYLQVQNYSISQYVSVIGPTLVRVADETDFEVWLADADTAREKGEFAEFLANPALLVADLPGLGAPLDGAGPRNRLYVRADGEVTVSPYGSALGRLGDGLEGLDTAWQRANTGAHPCAVTLATAVPEALRVAALQSRPWLGAYLLAVDALREMRSRGIPRVRVSGFGGRLRPENGLAEPVGAPARHLVLWTDDAAYLYTSEGSRLFALNRAAGELAELLLCQGSVEAAARYARPEALLTVQRFFERAGVAL</sequence>
<dbReference type="NCBIfam" id="NF041823">
    <property type="entry name" value="daptide_RRE"/>
    <property type="match status" value="1"/>
</dbReference>